<dbReference type="InterPro" id="IPR006578">
    <property type="entry name" value="MADF-dom"/>
</dbReference>
<dbReference type="SMART" id="SM00595">
    <property type="entry name" value="MADF"/>
    <property type="match status" value="1"/>
</dbReference>
<gene>
    <name evidence="2" type="ORF">APLA_LOCUS4440</name>
</gene>
<reference evidence="2 3" key="1">
    <citation type="submission" date="2020-04" db="EMBL/GenBank/DDBJ databases">
        <authorList>
            <person name="Wallbank WR R."/>
            <person name="Pardo Diaz C."/>
            <person name="Kozak K."/>
            <person name="Martin S."/>
            <person name="Jiggins C."/>
            <person name="Moest M."/>
            <person name="Warren A I."/>
            <person name="Byers J.R.P. K."/>
            <person name="Montejo-Kovacevich G."/>
            <person name="Yen C E."/>
        </authorList>
    </citation>
    <scope>NUCLEOTIDE SEQUENCE [LARGE SCALE GENOMIC DNA]</scope>
</reference>
<dbReference type="Pfam" id="PF10545">
    <property type="entry name" value="MADF_DNA_bdg"/>
    <property type="match status" value="1"/>
</dbReference>
<organism evidence="2 3">
    <name type="scientific">Arctia plantaginis</name>
    <name type="common">Wood tiger moth</name>
    <name type="synonym">Phalaena plantaginis</name>
    <dbReference type="NCBI Taxonomy" id="874455"/>
    <lineage>
        <taxon>Eukaryota</taxon>
        <taxon>Metazoa</taxon>
        <taxon>Ecdysozoa</taxon>
        <taxon>Arthropoda</taxon>
        <taxon>Hexapoda</taxon>
        <taxon>Insecta</taxon>
        <taxon>Pterygota</taxon>
        <taxon>Neoptera</taxon>
        <taxon>Endopterygota</taxon>
        <taxon>Lepidoptera</taxon>
        <taxon>Glossata</taxon>
        <taxon>Ditrysia</taxon>
        <taxon>Noctuoidea</taxon>
        <taxon>Erebidae</taxon>
        <taxon>Arctiinae</taxon>
        <taxon>Arctia</taxon>
    </lineage>
</organism>
<dbReference type="EMBL" id="CADEBD010000287">
    <property type="protein sequence ID" value="CAB3230197.1"/>
    <property type="molecule type" value="Genomic_DNA"/>
</dbReference>
<name>A0A8S0ZC64_ARCPL</name>
<accession>A0A8S0ZC64</accession>
<evidence type="ECO:0000313" key="3">
    <source>
        <dbReference type="Proteomes" id="UP000494256"/>
    </source>
</evidence>
<sequence>MRWSENETHQFVKIYLSHECLWNPVHTNYRSKGKRLKAYRDIIAALNDTTGILLNETELKIKIKNLRSTYSQEVSKIKQRSGPNWTYTPNMKWFGEWHKCFSILKKPTEDSSFDSQQDISEDTSPKIWLSQNEEHLQDETLDPFPDAEEEYNLILKPEPREVPNINIDRSFVHTANLDSRYENKRKKIKLRSPSTDCLNFKEITDSNTDCGEKDDEFDIYGKYIASQLRKMDLQRALRLQLEIQSLVSEARISDLNIK</sequence>
<dbReference type="OrthoDB" id="1878647at2759"/>
<dbReference type="Proteomes" id="UP000494256">
    <property type="component" value="Unassembled WGS sequence"/>
</dbReference>
<evidence type="ECO:0000313" key="2">
    <source>
        <dbReference type="EMBL" id="CAB3230197.1"/>
    </source>
</evidence>
<protein>
    <recommendedName>
        <fullName evidence="1">MADF domain-containing protein</fullName>
    </recommendedName>
</protein>
<proteinExistence type="predicted"/>
<dbReference type="PANTHER" id="PTHR21505">
    <property type="entry name" value="MADF DOMAIN-CONTAINING PROTEIN-RELATED"/>
    <property type="match status" value="1"/>
</dbReference>
<dbReference type="PROSITE" id="PS51029">
    <property type="entry name" value="MADF"/>
    <property type="match status" value="1"/>
</dbReference>
<dbReference type="PANTHER" id="PTHR21505:SF12">
    <property type="entry name" value="MADF DOMAIN-CONTAINING PROTEIN-RELATED"/>
    <property type="match status" value="1"/>
</dbReference>
<feature type="domain" description="MADF" evidence="1">
    <location>
        <begin position="10"/>
        <end position="99"/>
    </location>
</feature>
<evidence type="ECO:0000259" key="1">
    <source>
        <dbReference type="PROSITE" id="PS51029"/>
    </source>
</evidence>
<comment type="caution">
    <text evidence="2">The sequence shown here is derived from an EMBL/GenBank/DDBJ whole genome shotgun (WGS) entry which is preliminary data.</text>
</comment>
<dbReference type="AlphaFoldDB" id="A0A8S0ZC64"/>